<evidence type="ECO:0000313" key="2">
    <source>
        <dbReference type="Proteomes" id="UP000002489"/>
    </source>
</evidence>
<reference evidence="1" key="2">
    <citation type="submission" date="2025-08" db="UniProtKB">
        <authorList>
            <consortium name="EnsemblFungi"/>
        </authorList>
    </citation>
    <scope>IDENTIFICATION</scope>
    <source>
        <strain evidence="1">4287 / CBS 123668 / FGSC 9935 / NRRL 34936</strain>
    </source>
</reference>
<reference evidence="2" key="1">
    <citation type="journal article" date="2012" name="Mol. Plant Microbe Interact.">
        <title>A highly conserved effector in Fusarium oxysporum is required for full virulence on Arabidopsis.</title>
        <authorList>
            <person name="Thatcher L.F."/>
            <person name="Gardiner D.M."/>
            <person name="Kazan K."/>
            <person name="Manners J."/>
        </authorList>
    </citation>
    <scope>NUCLEOTIDE SEQUENCE [LARGE SCALE GENOMIC DNA]</scope>
    <source>
        <strain evidence="2">Fo5176</strain>
    </source>
</reference>
<accession>A0A0D2Y3W0</accession>
<protein>
    <submittedName>
        <fullName evidence="1">Uncharacterized protein</fullName>
    </submittedName>
</protein>
<name>A0A0D2Y3W0_FUSOF</name>
<organism evidence="1 2">
    <name type="scientific">Fusarium oxysporum (strain Fo5176)</name>
    <name type="common">Fusarium vascular wilt</name>
    <dbReference type="NCBI Taxonomy" id="660025"/>
    <lineage>
        <taxon>Eukaryota</taxon>
        <taxon>Fungi</taxon>
        <taxon>Dikarya</taxon>
        <taxon>Ascomycota</taxon>
        <taxon>Pezizomycotina</taxon>
        <taxon>Sordariomycetes</taxon>
        <taxon>Hypocreomycetidae</taxon>
        <taxon>Hypocreales</taxon>
        <taxon>Nectriaceae</taxon>
        <taxon>Fusarium</taxon>
        <taxon>Fusarium oxysporum species complex</taxon>
    </lineage>
</organism>
<evidence type="ECO:0000313" key="1">
    <source>
        <dbReference type="EnsemblFungi" id="FOXG_10962P0"/>
    </source>
</evidence>
<dbReference type="Proteomes" id="UP000002489">
    <property type="component" value="Unassembled WGS sequence"/>
</dbReference>
<proteinExistence type="predicted"/>
<sequence length="33" mass="3883">MRSRKWTKLDLTCLGPMKDQNTFDLLILPPGHR</sequence>
<dbReference type="EnsemblFungi" id="FOXG_10962T0">
    <property type="protein sequence ID" value="FOXG_10962P0"/>
    <property type="gene ID" value="FOXG_10962"/>
</dbReference>
<dbReference type="AlphaFoldDB" id="A0A0D2Y3W0"/>